<dbReference type="GO" id="GO:0016757">
    <property type="term" value="F:glycosyltransferase activity"/>
    <property type="evidence" value="ECO:0007669"/>
    <property type="project" value="UniProtKB-KW"/>
</dbReference>
<evidence type="ECO:0000313" key="8">
    <source>
        <dbReference type="RefSeq" id="XP_015901547.4"/>
    </source>
</evidence>
<dbReference type="AlphaFoldDB" id="A0A6P4AVZ2"/>
<proteinExistence type="inferred from homology"/>
<evidence type="ECO:0000259" key="6">
    <source>
        <dbReference type="Pfam" id="PF03016"/>
    </source>
</evidence>
<keyword evidence="4" id="KW-0735">Signal-anchor</keyword>
<dbReference type="Gene3D" id="3.40.50.2000">
    <property type="entry name" value="Glycogen Phosphorylase B"/>
    <property type="match status" value="1"/>
</dbReference>
<dbReference type="PANTHER" id="PTHR11062:SF365">
    <property type="entry name" value="EXOSTOSIN GT47 DOMAIN-CONTAINING PROTEIN"/>
    <property type="match status" value="1"/>
</dbReference>
<evidence type="ECO:0000313" key="7">
    <source>
        <dbReference type="Proteomes" id="UP001652623"/>
    </source>
</evidence>
<feature type="domain" description="Exostosin GT47" evidence="6">
    <location>
        <begin position="1"/>
        <end position="285"/>
    </location>
</feature>
<dbReference type="GeneID" id="107434582"/>
<sequence>MKKRFRVWWYKEGEPPLFHRGPLKDIYATEGQFIDMLENDGNPFSADDPNDAVSFFIPISVTNIISNVYRANNHIDYSRLRLQNIAEDYIRIISSRYPYWNRSSGADHFMLSCHDWGPDVSTANPKLFKNFIRVLCNANSSESFLPVRDVSLPEVKISSTKLTPPLLNLPPSNRSIFAFFAGGVHGHVREQLFKYWQDKDKDIQVHDYLPKTLNYSELMGQSKFCLCPSGYEVASPRIVESIYHGCVPVVISDNYVLPFSDVLDWSKFSIHIPVSSIPEMKKILEGVSMDEYLEMQKRVVQVQRHFVVNRPSKPFDFFHMVMHSLWIRRLNVKLL</sequence>
<accession>A0A6P4AVZ2</accession>
<dbReference type="KEGG" id="zju:107434582"/>
<keyword evidence="3" id="KW-0328">Glycosyltransferase</keyword>
<evidence type="ECO:0000256" key="4">
    <source>
        <dbReference type="ARBA" id="ARBA00022968"/>
    </source>
</evidence>
<keyword evidence="4" id="KW-0812">Transmembrane</keyword>
<dbReference type="InterPro" id="IPR040911">
    <property type="entry name" value="Exostosin_GT47"/>
</dbReference>
<dbReference type="Proteomes" id="UP001652623">
    <property type="component" value="Chromosome 5"/>
</dbReference>
<keyword evidence="7" id="KW-1185">Reference proteome</keyword>
<evidence type="ECO:0000256" key="2">
    <source>
        <dbReference type="ARBA" id="ARBA00010271"/>
    </source>
</evidence>
<protein>
    <submittedName>
        <fullName evidence="8">Probable glycosyltransferase At5g11130</fullName>
    </submittedName>
</protein>
<comment type="similarity">
    <text evidence="2">Belongs to the glycosyltransferase 47 family.</text>
</comment>
<name>A0A6P4AVZ2_ZIZJJ</name>
<dbReference type="RefSeq" id="XP_015901547.4">
    <property type="nucleotide sequence ID" value="XM_016046061.4"/>
</dbReference>
<evidence type="ECO:0000256" key="5">
    <source>
        <dbReference type="ARBA" id="ARBA00023034"/>
    </source>
</evidence>
<dbReference type="Pfam" id="PF03016">
    <property type="entry name" value="Exostosin_GT47"/>
    <property type="match status" value="1"/>
</dbReference>
<dbReference type="InParanoid" id="A0A6P4AVZ2"/>
<keyword evidence="3" id="KW-0808">Transferase</keyword>
<gene>
    <name evidence="8" type="primary">LOC107434582</name>
</gene>
<organism evidence="7 8">
    <name type="scientific">Ziziphus jujuba</name>
    <name type="common">Chinese jujube</name>
    <name type="synonym">Ziziphus sativa</name>
    <dbReference type="NCBI Taxonomy" id="326968"/>
    <lineage>
        <taxon>Eukaryota</taxon>
        <taxon>Viridiplantae</taxon>
        <taxon>Streptophyta</taxon>
        <taxon>Embryophyta</taxon>
        <taxon>Tracheophyta</taxon>
        <taxon>Spermatophyta</taxon>
        <taxon>Magnoliopsida</taxon>
        <taxon>eudicotyledons</taxon>
        <taxon>Gunneridae</taxon>
        <taxon>Pentapetalae</taxon>
        <taxon>rosids</taxon>
        <taxon>fabids</taxon>
        <taxon>Rosales</taxon>
        <taxon>Rhamnaceae</taxon>
        <taxon>Paliureae</taxon>
        <taxon>Ziziphus</taxon>
    </lineage>
</organism>
<evidence type="ECO:0000256" key="3">
    <source>
        <dbReference type="ARBA" id="ARBA00022676"/>
    </source>
</evidence>
<dbReference type="InterPro" id="IPR004263">
    <property type="entry name" value="Exostosin"/>
</dbReference>
<dbReference type="PANTHER" id="PTHR11062">
    <property type="entry name" value="EXOSTOSIN HEPARAN SULFATE GLYCOSYLTRANSFERASE -RELATED"/>
    <property type="match status" value="1"/>
</dbReference>
<keyword evidence="5" id="KW-0333">Golgi apparatus</keyword>
<comment type="subcellular location">
    <subcellularLocation>
        <location evidence="1">Golgi apparatus membrane</location>
        <topology evidence="1">Single-pass type II membrane protein</topology>
    </subcellularLocation>
</comment>
<evidence type="ECO:0000256" key="1">
    <source>
        <dbReference type="ARBA" id="ARBA00004323"/>
    </source>
</evidence>
<dbReference type="GO" id="GO:0000139">
    <property type="term" value="C:Golgi membrane"/>
    <property type="evidence" value="ECO:0007669"/>
    <property type="project" value="UniProtKB-SubCell"/>
</dbReference>
<dbReference type="FunCoup" id="A0A6P4AVZ2">
    <property type="interactions" value="4"/>
</dbReference>
<reference evidence="8" key="1">
    <citation type="submission" date="2025-08" db="UniProtKB">
        <authorList>
            <consortium name="RefSeq"/>
        </authorList>
    </citation>
    <scope>IDENTIFICATION</scope>
    <source>
        <tissue evidence="8">Seedling</tissue>
    </source>
</reference>